<feature type="region of interest" description="Disordered" evidence="1">
    <location>
        <begin position="1056"/>
        <end position="1079"/>
    </location>
</feature>
<dbReference type="EMBL" id="CALNXI010002351">
    <property type="protein sequence ID" value="CAH3186621.1"/>
    <property type="molecule type" value="Genomic_DNA"/>
</dbReference>
<dbReference type="Proteomes" id="UP001159427">
    <property type="component" value="Unassembled WGS sequence"/>
</dbReference>
<organism evidence="2 3">
    <name type="scientific">Porites evermanni</name>
    <dbReference type="NCBI Taxonomy" id="104178"/>
    <lineage>
        <taxon>Eukaryota</taxon>
        <taxon>Metazoa</taxon>
        <taxon>Cnidaria</taxon>
        <taxon>Anthozoa</taxon>
        <taxon>Hexacorallia</taxon>
        <taxon>Scleractinia</taxon>
        <taxon>Fungiina</taxon>
        <taxon>Poritidae</taxon>
        <taxon>Porites</taxon>
    </lineage>
</organism>
<name>A0ABN8S775_9CNID</name>
<feature type="compositionally biased region" description="Low complexity" evidence="1">
    <location>
        <begin position="957"/>
        <end position="1011"/>
    </location>
</feature>
<evidence type="ECO:0000313" key="2">
    <source>
        <dbReference type="EMBL" id="CAH3186621.1"/>
    </source>
</evidence>
<dbReference type="PANTHER" id="PTHR37962">
    <property type="entry name" value="MALE STERILE (3) 76CA"/>
    <property type="match status" value="1"/>
</dbReference>
<feature type="region of interest" description="Disordered" evidence="1">
    <location>
        <begin position="948"/>
        <end position="1011"/>
    </location>
</feature>
<proteinExistence type="predicted"/>
<accession>A0ABN8S775</accession>
<dbReference type="PANTHER" id="PTHR37962:SF2">
    <property type="entry name" value="MALE STERILE (3) 76CA"/>
    <property type="match status" value="1"/>
</dbReference>
<comment type="caution">
    <text evidence="2">The sequence shown here is derived from an EMBL/GenBank/DDBJ whole genome shotgun (WGS) entry which is preliminary data.</text>
</comment>
<evidence type="ECO:0000256" key="1">
    <source>
        <dbReference type="SAM" id="MobiDB-lite"/>
    </source>
</evidence>
<sequence length="1330" mass="148149">NFVNSVYNVNSVYSLKSAGIFTFSRTFFLLMVFTARCVCTKHSTWSHGNVSPDALRIADPEELRFCEVDSSKNKGRKRKICLACRGRLAAEIKCMRLEDQQASQYTTEDMCDVPVVGEGEIDNTEYSPSSLPSFSSSKHVQVLELPLRPYKDAEKRTQQVMRSKTIEVVEDCANKFVHYNAKDIPEFVNDLLNCKKWKSTFGSCHNKVDQESIFLTNLAAEYKRCKDKDLSKAVRLRSAKQTQKILIGQTLRDSRISLSGATSEVFKSRVDAAKDLGRIRSYSDEKRRLLSIVATDYSYSVLEKLFNCSSKMVTAARVHCILFGRGGVPMDKFKFTRQCVSSEVLKELCEFLHRDDISRPSSCRSVLVEGEETAVRYWQDTVKGLINQYLLEFPNGVKRTYIYTHLPINFRMNTMLAGLCNLCDDFGYSNFDELCAIISEVSSSCSDVNASALSKDVRRYQKFLKTTFPKLAQKHSPCLELCLSHAFDSCSEEHSSVLTDISLIYDVHSSLMQSIESMSDVSAKDDLKARLEEVYKVHFDYLGHLLRTKHQGDYYKFVLKNLKPGECVMVIDYKMKLELGKRTREIQRDWYGKRGISLHGCYIVAQIGENEKNCEVFDLWSEDTKQDAFFTQSALDVCFTWLERAFPGFSVYLFSDNGPHYHNTAVLTYLSEVNEVFNLSLLEYNNFEAGEGKTSLDTHFAHISHKIVRYVRLGNDLETGEELGQLVQSMKNVSCFQLSIERSRAPKKMGTFKDISLFGNFIFPLQGEFAGGIIAHSLAGIGKVVKKTKVQIQKITTRNSPMAGSTGSSISSQLPVPQTREEGLQSLSSQDVYSVRFINHAPEPLQSPSFFPSGRITTNLQPSNGYALKKSSGKRVIFSLAQKEIMISFYNRQASSGVRADPKDVIACMRDGGVELLKETQIRSWWSTYHQKRKQTLNVLQEEACHLQRSNPSPSIPGSTTPVSVPGSTVPVQQPTPVSVPGSTVPVQQPTPVSELTPVSVPGSTVPVQQPTPVSVPGLTVPVQQPTPISVPGSTVPVQHPTPVSVPGSTVPVQQPAPVSVPGSTTSVQQPAPVPRRQPNPVCAHTSTVPTTVSQSTIQPTLVLNNTSRSATAPFGVITGYTVPGLTDILQWTFPADFCQSTLGGRSGSNACTFIALYFGHLYLHWKLPPPLHSVLSMEWKSALYKAMKKGNEIHDELFEGEGVDVAVEDAVEMAGTECFVQYIGQGLDLIGSDCEDQLAEVMEMLSTSTPPSSCNVVVTRGRSFLFIVNKDRSCMIVDSHRHVNVGAMIAYCPSKCTRMLAKWVRTMFRETWQCDLRACSVTPIFYSTV</sequence>
<keyword evidence="3" id="KW-1185">Reference proteome</keyword>
<evidence type="ECO:0000313" key="3">
    <source>
        <dbReference type="Proteomes" id="UP001159427"/>
    </source>
</evidence>
<gene>
    <name evidence="2" type="ORF">PEVE_00017019</name>
</gene>
<feature type="non-terminal residue" evidence="2">
    <location>
        <position position="1"/>
    </location>
</feature>
<feature type="compositionally biased region" description="Low complexity" evidence="1">
    <location>
        <begin position="1056"/>
        <end position="1071"/>
    </location>
</feature>
<reference evidence="2 3" key="1">
    <citation type="submission" date="2022-05" db="EMBL/GenBank/DDBJ databases">
        <authorList>
            <consortium name="Genoscope - CEA"/>
            <person name="William W."/>
        </authorList>
    </citation>
    <scope>NUCLEOTIDE SEQUENCE [LARGE SCALE GENOMIC DNA]</scope>
</reference>
<protein>
    <submittedName>
        <fullName evidence="2">Uncharacterized protein</fullName>
    </submittedName>
</protein>